<feature type="transmembrane region" description="Helical" evidence="1">
    <location>
        <begin position="267"/>
        <end position="285"/>
    </location>
</feature>
<feature type="transmembrane region" description="Helical" evidence="1">
    <location>
        <begin position="213"/>
        <end position="234"/>
    </location>
</feature>
<keyword evidence="1" id="KW-1133">Transmembrane helix</keyword>
<keyword evidence="4" id="KW-1185">Reference proteome</keyword>
<sequence>MSVMPPSPDHIVTSDAPDRQVWIDYARGIGVILVVFGHVLGGLFSAHLFPDETLTRWMSYTLYTFHMPLFFFLAGLNVQHSLRHGTRSFLASKAWTIAYPYVLWSLIQGGVIMVMARDANVPILPSDLAAIWYRPIGQFWFLYALMICHIVAALVRRRALMIGLALLSFAIFCALPARPDLALTLHHFAFYVAGLYGARLVTAWQPQRGAGWLLLMAALAGFAAAVAATARLSGWDANSLLALPACIFGIAAVVLLCKLMDAPRHRWLAAVGLMSMTIYILHILAGSGTRILMLKLNVPHWPWLYLLAGTAAGVILPMIAHVVLQRLNLLTPLGLAPLARRKTASVPSTAVTR</sequence>
<keyword evidence="3" id="KW-0012">Acyltransferase</keyword>
<keyword evidence="1" id="KW-0472">Membrane</keyword>
<accession>A0ABX8AB24</accession>
<keyword evidence="1" id="KW-0812">Transmembrane</keyword>
<feature type="transmembrane region" description="Helical" evidence="1">
    <location>
        <begin position="183"/>
        <end position="201"/>
    </location>
</feature>
<evidence type="ECO:0000313" key="4">
    <source>
        <dbReference type="Proteomes" id="UP000682843"/>
    </source>
</evidence>
<dbReference type="InterPro" id="IPR052734">
    <property type="entry name" value="Nod_factor_acetyltransferase"/>
</dbReference>
<feature type="domain" description="Acyltransferase 3" evidence="2">
    <location>
        <begin position="21"/>
        <end position="320"/>
    </location>
</feature>
<protein>
    <submittedName>
        <fullName evidence="3">Acyltransferase</fullName>
    </submittedName>
</protein>
<dbReference type="EMBL" id="CP036498">
    <property type="protein sequence ID" value="QUS39595.1"/>
    <property type="molecule type" value="Genomic_DNA"/>
</dbReference>
<dbReference type="Pfam" id="PF01757">
    <property type="entry name" value="Acyl_transf_3"/>
    <property type="match status" value="1"/>
</dbReference>
<feature type="transmembrane region" description="Helical" evidence="1">
    <location>
        <begin position="240"/>
        <end position="260"/>
    </location>
</feature>
<organism evidence="3 4">
    <name type="scientific">Tardiphaga alba</name>
    <dbReference type="NCBI Taxonomy" id="340268"/>
    <lineage>
        <taxon>Bacteria</taxon>
        <taxon>Pseudomonadati</taxon>
        <taxon>Pseudomonadota</taxon>
        <taxon>Alphaproteobacteria</taxon>
        <taxon>Hyphomicrobiales</taxon>
        <taxon>Nitrobacteraceae</taxon>
        <taxon>Tardiphaga</taxon>
    </lineage>
</organism>
<feature type="transmembrane region" description="Helical" evidence="1">
    <location>
        <begin position="136"/>
        <end position="155"/>
    </location>
</feature>
<keyword evidence="3" id="KW-0808">Transferase</keyword>
<reference evidence="3 4" key="1">
    <citation type="submission" date="2019-02" db="EMBL/GenBank/DDBJ databases">
        <title>Emended description of the genus Rhodopseudomonas and description of Rhodopseudomonas albus sp. nov., a non-phototrophic, heavy-metal-tolerant bacterium isolated from garden soil.</title>
        <authorList>
            <person name="Bao Z."/>
            <person name="Cao W.W."/>
            <person name="Sato Y."/>
            <person name="Nishizawa T."/>
            <person name="Zhao J."/>
            <person name="Guo Y."/>
            <person name="Ohta H."/>
        </authorList>
    </citation>
    <scope>NUCLEOTIDE SEQUENCE [LARGE SCALE GENOMIC DNA]</scope>
    <source>
        <strain evidence="3 4">SK50-23</strain>
    </source>
</reference>
<feature type="transmembrane region" description="Helical" evidence="1">
    <location>
        <begin position="60"/>
        <end position="78"/>
    </location>
</feature>
<gene>
    <name evidence="3" type="ORF">RPMA_12665</name>
</gene>
<feature type="transmembrane region" description="Helical" evidence="1">
    <location>
        <begin position="305"/>
        <end position="324"/>
    </location>
</feature>
<feature type="transmembrane region" description="Helical" evidence="1">
    <location>
        <begin position="98"/>
        <end position="116"/>
    </location>
</feature>
<dbReference type="GO" id="GO:0016746">
    <property type="term" value="F:acyltransferase activity"/>
    <property type="evidence" value="ECO:0007669"/>
    <property type="project" value="UniProtKB-KW"/>
</dbReference>
<dbReference type="Proteomes" id="UP000682843">
    <property type="component" value="Chromosome"/>
</dbReference>
<proteinExistence type="predicted"/>
<evidence type="ECO:0000259" key="2">
    <source>
        <dbReference type="Pfam" id="PF01757"/>
    </source>
</evidence>
<dbReference type="InterPro" id="IPR002656">
    <property type="entry name" value="Acyl_transf_3_dom"/>
</dbReference>
<feature type="transmembrane region" description="Helical" evidence="1">
    <location>
        <begin position="29"/>
        <end position="48"/>
    </location>
</feature>
<dbReference type="PANTHER" id="PTHR37312:SF1">
    <property type="entry name" value="MEMBRANE-BOUND ACYLTRANSFERASE YKRP-RELATED"/>
    <property type="match status" value="1"/>
</dbReference>
<dbReference type="PANTHER" id="PTHR37312">
    <property type="entry name" value="MEMBRANE-BOUND ACYLTRANSFERASE YKRP-RELATED"/>
    <property type="match status" value="1"/>
</dbReference>
<feature type="transmembrane region" description="Helical" evidence="1">
    <location>
        <begin position="160"/>
        <end position="177"/>
    </location>
</feature>
<evidence type="ECO:0000313" key="3">
    <source>
        <dbReference type="EMBL" id="QUS39595.1"/>
    </source>
</evidence>
<name>A0ABX8AB24_9BRAD</name>
<evidence type="ECO:0000256" key="1">
    <source>
        <dbReference type="SAM" id="Phobius"/>
    </source>
</evidence>